<feature type="region of interest" description="Disordered" evidence="1">
    <location>
        <begin position="24"/>
        <end position="48"/>
    </location>
</feature>
<reference evidence="3 4" key="1">
    <citation type="journal article" date="2011" name="Science">
        <title>Comparative functional genomics of the fission yeasts.</title>
        <authorList>
            <person name="Rhind N."/>
            <person name="Chen Z."/>
            <person name="Yassour M."/>
            <person name="Thompson D.A."/>
            <person name="Haas B.J."/>
            <person name="Habib N."/>
            <person name="Wapinski I."/>
            <person name="Roy S."/>
            <person name="Lin M.F."/>
            <person name="Heiman D.I."/>
            <person name="Young S.K."/>
            <person name="Furuya K."/>
            <person name="Guo Y."/>
            <person name="Pidoux A."/>
            <person name="Chen H.M."/>
            <person name="Robbertse B."/>
            <person name="Goldberg J.M."/>
            <person name="Aoki K."/>
            <person name="Bayne E.H."/>
            <person name="Berlin A.M."/>
            <person name="Desjardins C.A."/>
            <person name="Dobbs E."/>
            <person name="Dukaj L."/>
            <person name="Fan L."/>
            <person name="FitzGerald M.G."/>
            <person name="French C."/>
            <person name="Gujja S."/>
            <person name="Hansen K."/>
            <person name="Keifenheim D."/>
            <person name="Levin J.Z."/>
            <person name="Mosher R.A."/>
            <person name="Mueller C.A."/>
            <person name="Pfiffner J."/>
            <person name="Priest M."/>
            <person name="Russ C."/>
            <person name="Smialowska A."/>
            <person name="Swoboda P."/>
            <person name="Sykes S.M."/>
            <person name="Vaughn M."/>
            <person name="Vengrova S."/>
            <person name="Yoder R."/>
            <person name="Zeng Q."/>
            <person name="Allshire R."/>
            <person name="Baulcombe D."/>
            <person name="Birren B.W."/>
            <person name="Brown W."/>
            <person name="Ekwall K."/>
            <person name="Kellis M."/>
            <person name="Leatherwood J."/>
            <person name="Levin H."/>
            <person name="Margalit H."/>
            <person name="Martienssen R."/>
            <person name="Nieduszynski C.A."/>
            <person name="Spatafora J.W."/>
            <person name="Friedman N."/>
            <person name="Dalgaard J.Z."/>
            <person name="Baumann P."/>
            <person name="Niki H."/>
            <person name="Regev A."/>
            <person name="Nusbaum C."/>
        </authorList>
    </citation>
    <scope>NUCLEOTIDE SEQUENCE [LARGE SCALE GENOMIC DNA]</scope>
    <source>
        <strain evidence="4">OY26 / ATCC MYA-4695 / CBS 11777 / NBRC 106824 / NRRL Y48691</strain>
    </source>
</reference>
<organism evidence="3 4">
    <name type="scientific">Schizosaccharomyces cryophilus (strain OY26 / ATCC MYA-4695 / CBS 11777 / NBRC 106824 / NRRL Y48691)</name>
    <name type="common">Fission yeast</name>
    <dbReference type="NCBI Taxonomy" id="653667"/>
    <lineage>
        <taxon>Eukaryota</taxon>
        <taxon>Fungi</taxon>
        <taxon>Dikarya</taxon>
        <taxon>Ascomycota</taxon>
        <taxon>Taphrinomycotina</taxon>
        <taxon>Schizosaccharomycetes</taxon>
        <taxon>Schizosaccharomycetales</taxon>
        <taxon>Schizosaccharomycetaceae</taxon>
        <taxon>Schizosaccharomyces</taxon>
    </lineage>
</organism>
<dbReference type="RefSeq" id="XP_013024068.1">
    <property type="nucleotide sequence ID" value="XM_013168614.1"/>
</dbReference>
<evidence type="ECO:0000313" key="3">
    <source>
        <dbReference type="EMBL" id="EPY51501.1"/>
    </source>
</evidence>
<evidence type="ECO:0000256" key="1">
    <source>
        <dbReference type="SAM" id="MobiDB-lite"/>
    </source>
</evidence>
<dbReference type="GeneID" id="25036995"/>
<name>S9XCD2_SCHCR</name>
<dbReference type="HOGENOM" id="CLU_2943099_0_0_1"/>
<evidence type="ECO:0000313" key="4">
    <source>
        <dbReference type="Proteomes" id="UP000015464"/>
    </source>
</evidence>
<dbReference type="Proteomes" id="UP000015464">
    <property type="component" value="Unassembled WGS sequence"/>
</dbReference>
<feature type="signal peptide" evidence="2">
    <location>
        <begin position="1"/>
        <end position="21"/>
    </location>
</feature>
<feature type="chain" id="PRO_5004560541" evidence="2">
    <location>
        <begin position="22"/>
        <end position="60"/>
    </location>
</feature>
<proteinExistence type="predicted"/>
<sequence length="60" mass="6952">MGMVVETALVILCPILAGITGEQATNERPYNRARPNTRRKQRKKEKVNMRKLNEIEMKLL</sequence>
<gene>
    <name evidence="3" type="ORF">SPOG_02673</name>
</gene>
<keyword evidence="4" id="KW-1185">Reference proteome</keyword>
<accession>S9XCD2</accession>
<dbReference type="AlphaFoldDB" id="S9XCD2"/>
<keyword evidence="2" id="KW-0732">Signal</keyword>
<dbReference type="EMBL" id="KE546991">
    <property type="protein sequence ID" value="EPY51501.1"/>
    <property type="molecule type" value="Genomic_DNA"/>
</dbReference>
<evidence type="ECO:0000256" key="2">
    <source>
        <dbReference type="SAM" id="SignalP"/>
    </source>
</evidence>
<protein>
    <submittedName>
        <fullName evidence="3">Uncharacterized protein</fullName>
    </submittedName>
</protein>
<feature type="compositionally biased region" description="Basic residues" evidence="1">
    <location>
        <begin position="35"/>
        <end position="45"/>
    </location>
</feature>